<dbReference type="PANTHER" id="PTHR37461">
    <property type="entry name" value="ANTI-SIGMA-K FACTOR RSKA"/>
    <property type="match status" value="1"/>
</dbReference>
<dbReference type="InterPro" id="IPR051474">
    <property type="entry name" value="Anti-sigma-K/W_factor"/>
</dbReference>
<dbReference type="InterPro" id="IPR018764">
    <property type="entry name" value="RskA_C"/>
</dbReference>
<keyword evidence="1" id="KW-0472">Membrane</keyword>
<dbReference type="Proteomes" id="UP001230978">
    <property type="component" value="Chromosome"/>
</dbReference>
<reference evidence="3 4" key="1">
    <citation type="submission" date="2023-04" db="EMBL/GenBank/DDBJ databases">
        <title>YMD61, complete Genome.</title>
        <authorList>
            <person name="Zhang J."/>
        </authorList>
    </citation>
    <scope>NUCLEOTIDE SEQUENCE [LARGE SCALE GENOMIC DNA]</scope>
    <source>
        <strain evidence="3 4">YMD61</strain>
    </source>
</reference>
<feature type="domain" description="Anti-sigma K factor RskA C-terminal" evidence="2">
    <location>
        <begin position="99"/>
        <end position="215"/>
    </location>
</feature>
<dbReference type="RefSeq" id="WP_281468213.1">
    <property type="nucleotide sequence ID" value="NZ_CP124535.1"/>
</dbReference>
<dbReference type="Pfam" id="PF10099">
    <property type="entry name" value="RskA_C"/>
    <property type="match status" value="1"/>
</dbReference>
<organism evidence="3 4">
    <name type="scientific">Fuscovulum ytuae</name>
    <dbReference type="NCBI Taxonomy" id="3042299"/>
    <lineage>
        <taxon>Bacteria</taxon>
        <taxon>Pseudomonadati</taxon>
        <taxon>Pseudomonadota</taxon>
        <taxon>Alphaproteobacteria</taxon>
        <taxon>Rhodobacterales</taxon>
        <taxon>Paracoccaceae</taxon>
        <taxon>Fuscovulum</taxon>
    </lineage>
</organism>
<evidence type="ECO:0000259" key="2">
    <source>
        <dbReference type="Pfam" id="PF10099"/>
    </source>
</evidence>
<gene>
    <name evidence="3" type="ORF">QF092_05015</name>
</gene>
<feature type="transmembrane region" description="Helical" evidence="1">
    <location>
        <begin position="90"/>
        <end position="116"/>
    </location>
</feature>
<keyword evidence="4" id="KW-1185">Reference proteome</keyword>
<keyword evidence="1" id="KW-0812">Transmembrane</keyword>
<dbReference type="EMBL" id="CP124535">
    <property type="protein sequence ID" value="WGV17170.1"/>
    <property type="molecule type" value="Genomic_DNA"/>
</dbReference>
<keyword evidence="1" id="KW-1133">Transmembrane helix</keyword>
<accession>A0ABY8QA61</accession>
<protein>
    <submittedName>
        <fullName evidence="3">Anti-sigma factor</fullName>
    </submittedName>
</protein>
<evidence type="ECO:0000256" key="1">
    <source>
        <dbReference type="SAM" id="Phobius"/>
    </source>
</evidence>
<sequence>MTTDDLPQTPEDRADLLAAEYVLGVLPLSERLAVEAQMKTDSVFALRVAAWEARLAPLNDDFAEVPAPDLMPKIEARLFPTPARPARRSLFGWLVSGVLGATTAVALILVGMALLVPPSAGTLVAVLGEAEASLRFEARFDGAALTVIRVAGVAAPEGQVQEVWLIAPDAAPVSLGLLPGDRLAVPYPAAPVGWTLAVSLEPAGGSPTGAPTGPVLAAGIITDL</sequence>
<dbReference type="PANTHER" id="PTHR37461:SF1">
    <property type="entry name" value="ANTI-SIGMA-K FACTOR RSKA"/>
    <property type="match status" value="1"/>
</dbReference>
<proteinExistence type="predicted"/>
<evidence type="ECO:0000313" key="3">
    <source>
        <dbReference type="EMBL" id="WGV17170.1"/>
    </source>
</evidence>
<evidence type="ECO:0000313" key="4">
    <source>
        <dbReference type="Proteomes" id="UP001230978"/>
    </source>
</evidence>
<name>A0ABY8QA61_9RHOB</name>